<dbReference type="AlphaFoldDB" id="A0A2M4B5N8"/>
<proteinExistence type="predicted"/>
<reference evidence="1" key="1">
    <citation type="submission" date="2018-01" db="EMBL/GenBank/DDBJ databases">
        <title>An insight into the sialome of Amazonian anophelines.</title>
        <authorList>
            <person name="Ribeiro J.M."/>
            <person name="Scarpassa V."/>
            <person name="Calvo E."/>
        </authorList>
    </citation>
    <scope>NUCLEOTIDE SEQUENCE</scope>
    <source>
        <tissue evidence="1">Salivary glands</tissue>
    </source>
</reference>
<dbReference type="EMBL" id="GGFK01014807">
    <property type="protein sequence ID" value="MBW48128.1"/>
    <property type="molecule type" value="Transcribed_RNA"/>
</dbReference>
<evidence type="ECO:0000313" key="1">
    <source>
        <dbReference type="EMBL" id="MBW48128.1"/>
    </source>
</evidence>
<sequence length="66" mass="7322">MTNIACTTPIVTTISLITYKSVILLLPRIVHNVLSQQFFKPFDGSRLAECNAIDSYFTALDDALLC</sequence>
<protein>
    <submittedName>
        <fullName evidence="1">Putative secreted protein</fullName>
    </submittedName>
</protein>
<organism evidence="1">
    <name type="scientific">Anopheles triannulatus</name>
    <dbReference type="NCBI Taxonomy" id="58253"/>
    <lineage>
        <taxon>Eukaryota</taxon>
        <taxon>Metazoa</taxon>
        <taxon>Ecdysozoa</taxon>
        <taxon>Arthropoda</taxon>
        <taxon>Hexapoda</taxon>
        <taxon>Insecta</taxon>
        <taxon>Pterygota</taxon>
        <taxon>Neoptera</taxon>
        <taxon>Endopterygota</taxon>
        <taxon>Diptera</taxon>
        <taxon>Nematocera</taxon>
        <taxon>Culicoidea</taxon>
        <taxon>Culicidae</taxon>
        <taxon>Anophelinae</taxon>
        <taxon>Anopheles</taxon>
    </lineage>
</organism>
<accession>A0A2M4B5N8</accession>
<name>A0A2M4B5N8_9DIPT</name>